<dbReference type="NCBIfam" id="TIGR02378">
    <property type="entry name" value="nirD_assim_sml"/>
    <property type="match status" value="1"/>
</dbReference>
<dbReference type="SUPFAM" id="SSF50022">
    <property type="entry name" value="ISP domain"/>
    <property type="match status" value="1"/>
</dbReference>
<dbReference type="Gene3D" id="2.102.10.10">
    <property type="entry name" value="Rieske [2Fe-2S] iron-sulphur domain"/>
    <property type="match status" value="1"/>
</dbReference>
<keyword evidence="2" id="KW-0534">Nitrate assimilation</keyword>
<evidence type="ECO:0000256" key="1">
    <source>
        <dbReference type="ARBA" id="ARBA00023002"/>
    </source>
</evidence>
<dbReference type="InterPro" id="IPR017881">
    <property type="entry name" value="NirD"/>
</dbReference>
<dbReference type="PANTHER" id="PTHR40562">
    <property type="match status" value="1"/>
</dbReference>
<dbReference type="GO" id="GO:0042128">
    <property type="term" value="P:nitrate assimilation"/>
    <property type="evidence" value="ECO:0007669"/>
    <property type="project" value="UniProtKB-KW"/>
</dbReference>
<protein>
    <submittedName>
        <fullName evidence="4">Nitrite reductase small subunit NirD</fullName>
    </submittedName>
</protein>
<gene>
    <name evidence="4" type="primary">nirD</name>
    <name evidence="4" type="ORF">H6G03_00160</name>
</gene>
<dbReference type="RefSeq" id="WP_190460839.1">
    <property type="nucleotide sequence ID" value="NZ_JACJPW010000001.1"/>
</dbReference>
<evidence type="ECO:0000256" key="2">
    <source>
        <dbReference type="ARBA" id="ARBA00023063"/>
    </source>
</evidence>
<organism evidence="4 5">
    <name type="scientific">Aerosakkonema funiforme FACHB-1375</name>
    <dbReference type="NCBI Taxonomy" id="2949571"/>
    <lineage>
        <taxon>Bacteria</taxon>
        <taxon>Bacillati</taxon>
        <taxon>Cyanobacteriota</taxon>
        <taxon>Cyanophyceae</taxon>
        <taxon>Oscillatoriophycideae</taxon>
        <taxon>Aerosakkonematales</taxon>
        <taxon>Aerosakkonemataceae</taxon>
        <taxon>Aerosakkonema</taxon>
    </lineage>
</organism>
<comment type="caution">
    <text evidence="4">The sequence shown here is derived from an EMBL/GenBank/DDBJ whole genome shotgun (WGS) entry which is preliminary data.</text>
</comment>
<dbReference type="PANTHER" id="PTHR40562:SF1">
    <property type="entry name" value="NITRITE REDUCTASE (NADH) SMALL SUBUNIT"/>
    <property type="match status" value="1"/>
</dbReference>
<dbReference type="InterPro" id="IPR036922">
    <property type="entry name" value="Rieske_2Fe-2S_sf"/>
</dbReference>
<keyword evidence="5" id="KW-1185">Reference proteome</keyword>
<proteinExistence type="predicted"/>
<sequence length="125" mass="13684">MVQALPVRDTMTTWVNICPLSAIAPNTGVCALVAGEQIAVFRLGYGTDLYGIGNYDPFSKTYVLSRGIIGDRNGIPKVASPIYKQNFNLQTGQCFDDENVKLPTYQVRVIEGRVQVAINKGFSSH</sequence>
<dbReference type="GO" id="GO:0051537">
    <property type="term" value="F:2 iron, 2 sulfur cluster binding"/>
    <property type="evidence" value="ECO:0007669"/>
    <property type="project" value="InterPro"/>
</dbReference>
<dbReference type="Pfam" id="PF13806">
    <property type="entry name" value="Rieske_2"/>
    <property type="match status" value="1"/>
</dbReference>
<dbReference type="InterPro" id="IPR012748">
    <property type="entry name" value="Rieske-like_NirD"/>
</dbReference>
<accession>A0A926V9F3</accession>
<keyword evidence="1" id="KW-0560">Oxidoreductase</keyword>
<reference evidence="4" key="2">
    <citation type="submission" date="2020-08" db="EMBL/GenBank/DDBJ databases">
        <authorList>
            <person name="Chen M."/>
            <person name="Teng W."/>
            <person name="Zhao L."/>
            <person name="Hu C."/>
            <person name="Zhou Y."/>
            <person name="Han B."/>
            <person name="Song L."/>
            <person name="Shu W."/>
        </authorList>
    </citation>
    <scope>NUCLEOTIDE SEQUENCE</scope>
    <source>
        <strain evidence="4">FACHB-1375</strain>
    </source>
</reference>
<evidence type="ECO:0000313" key="4">
    <source>
        <dbReference type="EMBL" id="MBD2179545.1"/>
    </source>
</evidence>
<dbReference type="AlphaFoldDB" id="A0A926V9F3"/>
<feature type="domain" description="Rieske-like [2Fe-2S]" evidence="3">
    <location>
        <begin position="13"/>
        <end position="117"/>
    </location>
</feature>
<reference evidence="4" key="1">
    <citation type="journal article" date="2015" name="ISME J.">
        <title>Draft Genome Sequence of Streptomyces incarnatus NRRL8089, which Produces the Nucleoside Antibiotic Sinefungin.</title>
        <authorList>
            <person name="Oshima K."/>
            <person name="Hattori M."/>
            <person name="Shimizu H."/>
            <person name="Fukuda K."/>
            <person name="Nemoto M."/>
            <person name="Inagaki K."/>
            <person name="Tamura T."/>
        </authorList>
    </citation>
    <scope>NUCLEOTIDE SEQUENCE</scope>
    <source>
        <strain evidence="4">FACHB-1375</strain>
    </source>
</reference>
<dbReference type="Proteomes" id="UP000641646">
    <property type="component" value="Unassembled WGS sequence"/>
</dbReference>
<dbReference type="CDD" id="cd03529">
    <property type="entry name" value="Rieske_NirD"/>
    <property type="match status" value="1"/>
</dbReference>
<dbReference type="EMBL" id="JACJPW010000001">
    <property type="protein sequence ID" value="MBD2179545.1"/>
    <property type="molecule type" value="Genomic_DNA"/>
</dbReference>
<dbReference type="PROSITE" id="PS51300">
    <property type="entry name" value="NIRD"/>
    <property type="match status" value="1"/>
</dbReference>
<name>A0A926V9F3_9CYAN</name>
<dbReference type="GO" id="GO:0008942">
    <property type="term" value="F:nitrite reductase [NAD(P)H] activity"/>
    <property type="evidence" value="ECO:0007669"/>
    <property type="project" value="InterPro"/>
</dbReference>
<evidence type="ECO:0000259" key="3">
    <source>
        <dbReference type="Pfam" id="PF13806"/>
    </source>
</evidence>
<evidence type="ECO:0000313" key="5">
    <source>
        <dbReference type="Proteomes" id="UP000641646"/>
    </source>
</evidence>